<evidence type="ECO:0000313" key="1">
    <source>
        <dbReference type="EMBL" id="KAL2750090.1"/>
    </source>
</evidence>
<organism evidence="1 2">
    <name type="scientific">Vespula maculifrons</name>
    <name type="common">Eastern yellow jacket</name>
    <name type="synonym">Wasp</name>
    <dbReference type="NCBI Taxonomy" id="7453"/>
    <lineage>
        <taxon>Eukaryota</taxon>
        <taxon>Metazoa</taxon>
        <taxon>Ecdysozoa</taxon>
        <taxon>Arthropoda</taxon>
        <taxon>Hexapoda</taxon>
        <taxon>Insecta</taxon>
        <taxon>Pterygota</taxon>
        <taxon>Neoptera</taxon>
        <taxon>Endopterygota</taxon>
        <taxon>Hymenoptera</taxon>
        <taxon>Apocrita</taxon>
        <taxon>Aculeata</taxon>
        <taxon>Vespoidea</taxon>
        <taxon>Vespidae</taxon>
        <taxon>Vespinae</taxon>
        <taxon>Vespula</taxon>
    </lineage>
</organism>
<proteinExistence type="predicted"/>
<gene>
    <name evidence="1" type="ORF">V1477_001586</name>
</gene>
<dbReference type="Proteomes" id="UP001607303">
    <property type="component" value="Unassembled WGS sequence"/>
</dbReference>
<dbReference type="AlphaFoldDB" id="A0ABD2CYA8"/>
<comment type="caution">
    <text evidence="1">The sequence shown here is derived from an EMBL/GenBank/DDBJ whole genome shotgun (WGS) entry which is preliminary data.</text>
</comment>
<evidence type="ECO:0000313" key="2">
    <source>
        <dbReference type="Proteomes" id="UP001607303"/>
    </source>
</evidence>
<protein>
    <submittedName>
        <fullName evidence="1">Uncharacterized protein</fullName>
    </submittedName>
</protein>
<dbReference type="EMBL" id="JAYRBN010000025">
    <property type="protein sequence ID" value="KAL2750090.1"/>
    <property type="molecule type" value="Genomic_DNA"/>
</dbReference>
<accession>A0ABD2CYA8</accession>
<keyword evidence="2" id="KW-1185">Reference proteome</keyword>
<reference evidence="1 2" key="1">
    <citation type="journal article" date="2024" name="Ann. Entomol. Soc. Am.">
        <title>Genomic analyses of the southern and eastern yellowjacket wasps (Hymenoptera: Vespidae) reveal evolutionary signatures of social life.</title>
        <authorList>
            <person name="Catto M.A."/>
            <person name="Caine P.B."/>
            <person name="Orr S.E."/>
            <person name="Hunt B.G."/>
            <person name="Goodisman M.A.D."/>
        </authorList>
    </citation>
    <scope>NUCLEOTIDE SEQUENCE [LARGE SCALE GENOMIC DNA]</scope>
    <source>
        <strain evidence="1">232</strain>
        <tissue evidence="1">Head and thorax</tissue>
    </source>
</reference>
<name>A0ABD2CYA8_VESMC</name>
<sequence length="68" mass="7785">MQCTFTILNAIYTSRKLTFFQFIVLDAGMQDNSRCKNCKYDINQTNKGILPAVQSLEPISNSEKKSYN</sequence>